<evidence type="ECO:0000313" key="3">
    <source>
        <dbReference type="EMBL" id="WOO40503.1"/>
    </source>
</evidence>
<evidence type="ECO:0000313" key="5">
    <source>
        <dbReference type="Proteomes" id="UP001304300"/>
    </source>
</evidence>
<dbReference type="AlphaFoldDB" id="A0AAQ3L6J5"/>
<evidence type="ECO:0000313" key="4">
    <source>
        <dbReference type="EMBL" id="WOO40553.1"/>
    </source>
</evidence>
<dbReference type="EMBL" id="CP136920">
    <property type="protein sequence ID" value="WOO40553.1"/>
    <property type="molecule type" value="Genomic_DNA"/>
</dbReference>
<dbReference type="KEGG" id="puo:RZN69_17925"/>
<evidence type="ECO:0000313" key="1">
    <source>
        <dbReference type="EMBL" id="WOO40405.1"/>
    </source>
</evidence>
<organism evidence="2 5">
    <name type="scientific">Rubellicoccus peritrichatus</name>
    <dbReference type="NCBI Taxonomy" id="3080537"/>
    <lineage>
        <taxon>Bacteria</taxon>
        <taxon>Pseudomonadati</taxon>
        <taxon>Verrucomicrobiota</taxon>
        <taxon>Opitutia</taxon>
        <taxon>Puniceicoccales</taxon>
        <taxon>Cerasicoccaceae</taxon>
        <taxon>Rubellicoccus</taxon>
    </lineage>
</organism>
<proteinExistence type="predicted"/>
<keyword evidence="5" id="KW-1185">Reference proteome</keyword>
<gene>
    <name evidence="1" type="ORF">RZN69_17435</name>
    <name evidence="2" type="ORF">RZN69_17680</name>
    <name evidence="3" type="ORF">RZN69_17925</name>
    <name evidence="4" type="ORF">RZN69_18175</name>
</gene>
<dbReference type="EMBL" id="CP136920">
    <property type="protein sequence ID" value="WOO40503.1"/>
    <property type="molecule type" value="Genomic_DNA"/>
</dbReference>
<dbReference type="RefSeq" id="WP_317832638.1">
    <property type="nucleotide sequence ID" value="NZ_CP136920.1"/>
</dbReference>
<reference evidence="2 5" key="1">
    <citation type="submission" date="2023-10" db="EMBL/GenBank/DDBJ databases">
        <title>Rubellicoccus peritrichatus gen. nov., sp. nov., isolated from an algae of coral reef tank.</title>
        <authorList>
            <person name="Luo J."/>
        </authorList>
    </citation>
    <scope>NUCLEOTIDE SEQUENCE [LARGE SCALE GENOMIC DNA]</scope>
    <source>
        <strain evidence="2 5">CR14</strain>
    </source>
</reference>
<evidence type="ECO:0000313" key="2">
    <source>
        <dbReference type="EMBL" id="WOO40454.1"/>
    </source>
</evidence>
<protein>
    <submittedName>
        <fullName evidence="2">Uncharacterized protein</fullName>
    </submittedName>
</protein>
<dbReference type="EMBL" id="CP136920">
    <property type="protein sequence ID" value="WOO40405.1"/>
    <property type="molecule type" value="Genomic_DNA"/>
</dbReference>
<sequence length="58" mass="6700">MIALAITVPIFLLACVTGYALTVREQLKESEDYSRRTYNEVLQLRRQIANQTEDRRAA</sequence>
<dbReference type="KEGG" id="puo:RZN69_18175"/>
<name>A0AAQ3L6J5_9BACT</name>
<accession>A0AAQ3L6J5</accession>
<dbReference type="Proteomes" id="UP001304300">
    <property type="component" value="Chromosome"/>
</dbReference>
<dbReference type="KEGG" id="puo:RZN69_17680"/>
<dbReference type="EMBL" id="CP136920">
    <property type="protein sequence ID" value="WOO40454.1"/>
    <property type="molecule type" value="Genomic_DNA"/>
</dbReference>
<dbReference type="KEGG" id="puo:RZN69_17435"/>